<dbReference type="InterPro" id="IPR012902">
    <property type="entry name" value="N_methyl_site"/>
</dbReference>
<dbReference type="OrthoDB" id="5405832at2"/>
<dbReference type="Pfam" id="PF07963">
    <property type="entry name" value="N_methyl"/>
    <property type="match status" value="1"/>
</dbReference>
<dbReference type="Proteomes" id="UP000317155">
    <property type="component" value="Unassembled WGS sequence"/>
</dbReference>
<gene>
    <name evidence="2" type="ORF">FL622_11815</name>
</gene>
<protein>
    <submittedName>
        <fullName evidence="2">Prepilin-type N-terminal cleavage/methylation domain-containing protein</fullName>
    </submittedName>
</protein>
<comment type="caution">
    <text evidence="2">The sequence shown here is derived from an EMBL/GenBank/DDBJ whole genome shotgun (WGS) entry which is preliminary data.</text>
</comment>
<evidence type="ECO:0000313" key="2">
    <source>
        <dbReference type="EMBL" id="TRO80368.1"/>
    </source>
</evidence>
<dbReference type="EMBL" id="VJVV01000008">
    <property type="protein sequence ID" value="TRO80368.1"/>
    <property type="molecule type" value="Genomic_DNA"/>
</dbReference>
<proteinExistence type="predicted"/>
<feature type="compositionally biased region" description="Acidic residues" evidence="1">
    <location>
        <begin position="101"/>
        <end position="117"/>
    </location>
</feature>
<evidence type="ECO:0000313" key="3">
    <source>
        <dbReference type="Proteomes" id="UP000317155"/>
    </source>
</evidence>
<dbReference type="NCBIfam" id="TIGR02532">
    <property type="entry name" value="IV_pilin_GFxxxE"/>
    <property type="match status" value="1"/>
</dbReference>
<dbReference type="Gene3D" id="3.30.700.10">
    <property type="entry name" value="Glycoprotein, Type 4 Pilin"/>
    <property type="match status" value="1"/>
</dbReference>
<dbReference type="SUPFAM" id="SSF54523">
    <property type="entry name" value="Pili subunits"/>
    <property type="match status" value="1"/>
</dbReference>
<accession>A0A550JAU0</accession>
<dbReference type="GO" id="GO:0043683">
    <property type="term" value="P:type IV pilus assembly"/>
    <property type="evidence" value="ECO:0007669"/>
    <property type="project" value="InterPro"/>
</dbReference>
<dbReference type="InterPro" id="IPR045584">
    <property type="entry name" value="Pilin-like"/>
</dbReference>
<name>A0A550JAU0_9BACT</name>
<dbReference type="PROSITE" id="PS00409">
    <property type="entry name" value="PROKAR_NTER_METHYL"/>
    <property type="match status" value="1"/>
</dbReference>
<dbReference type="AlphaFoldDB" id="A0A550JAU0"/>
<evidence type="ECO:0000256" key="1">
    <source>
        <dbReference type="SAM" id="MobiDB-lite"/>
    </source>
</evidence>
<dbReference type="InterPro" id="IPR032092">
    <property type="entry name" value="PilW"/>
</dbReference>
<reference evidence="2 3" key="1">
    <citation type="submission" date="2019-07" db="EMBL/GenBank/DDBJ databases">
        <title>Insights of Desulfuromonas acetexigens electromicrobiology.</title>
        <authorList>
            <person name="Katuri K."/>
            <person name="Sapireddy V."/>
            <person name="Shaw D.R."/>
            <person name="Saikaly P."/>
        </authorList>
    </citation>
    <scope>NUCLEOTIDE SEQUENCE [LARGE SCALE GENOMIC DNA]</scope>
    <source>
        <strain evidence="2 3">2873</strain>
    </source>
</reference>
<dbReference type="Pfam" id="PF16074">
    <property type="entry name" value="PilW"/>
    <property type="match status" value="1"/>
</dbReference>
<feature type="region of interest" description="Disordered" evidence="1">
    <location>
        <begin position="101"/>
        <end position="123"/>
    </location>
</feature>
<organism evidence="2 3">
    <name type="scientific">Trichloromonas acetexigens</name>
    <dbReference type="NCBI Taxonomy" id="38815"/>
    <lineage>
        <taxon>Bacteria</taxon>
        <taxon>Pseudomonadati</taxon>
        <taxon>Thermodesulfobacteriota</taxon>
        <taxon>Desulfuromonadia</taxon>
        <taxon>Desulfuromonadales</taxon>
        <taxon>Trichloromonadaceae</taxon>
        <taxon>Trichloromonas</taxon>
    </lineage>
</organism>
<keyword evidence="3" id="KW-1185">Reference proteome</keyword>
<sequence length="238" mass="26535">MNIMKNKPLISHMEQRGFTLVEVLIALAISGLLLTAVYAAFQSQQKSYLTQDQVAEVQQNIRAGISSLIQELRMAGYDPYRSGNVGITDAQATSITFTQVADDDGIDNDNADNDDESSTGADEVGELKSVTFELYDAYDDGDTDIGRQVGNDSNTKRAIAENIDQLEFRYLDEDGEVTANERDIRSVQLSVLARADRPDMQFTNTQTYTTASGAVWGPYNDNFRRRFQIITVQCRNME</sequence>